<dbReference type="EMBL" id="CAXAMN010011425">
    <property type="protein sequence ID" value="CAK9035198.1"/>
    <property type="molecule type" value="Genomic_DNA"/>
</dbReference>
<reference evidence="1 2" key="1">
    <citation type="submission" date="2024-02" db="EMBL/GenBank/DDBJ databases">
        <authorList>
            <person name="Chen Y."/>
            <person name="Shah S."/>
            <person name="Dougan E. K."/>
            <person name="Thang M."/>
            <person name="Chan C."/>
        </authorList>
    </citation>
    <scope>NUCLEOTIDE SEQUENCE [LARGE SCALE GENOMIC DNA]</scope>
</reference>
<proteinExistence type="predicted"/>
<organism evidence="1 2">
    <name type="scientific">Durusdinium trenchii</name>
    <dbReference type="NCBI Taxonomy" id="1381693"/>
    <lineage>
        <taxon>Eukaryota</taxon>
        <taxon>Sar</taxon>
        <taxon>Alveolata</taxon>
        <taxon>Dinophyceae</taxon>
        <taxon>Suessiales</taxon>
        <taxon>Symbiodiniaceae</taxon>
        <taxon>Durusdinium</taxon>
    </lineage>
</organism>
<comment type="caution">
    <text evidence="1">The sequence shown here is derived from an EMBL/GenBank/DDBJ whole genome shotgun (WGS) entry which is preliminary data.</text>
</comment>
<gene>
    <name evidence="1" type="ORF">CCMP2556_LOCUS19808</name>
</gene>
<evidence type="ECO:0000313" key="2">
    <source>
        <dbReference type="Proteomes" id="UP001642484"/>
    </source>
</evidence>
<protein>
    <submittedName>
        <fullName evidence="1">Uncharacterized protein</fullName>
    </submittedName>
</protein>
<accession>A0ABP0L8B5</accession>
<evidence type="ECO:0000313" key="1">
    <source>
        <dbReference type="EMBL" id="CAK9035198.1"/>
    </source>
</evidence>
<keyword evidence="2" id="KW-1185">Reference proteome</keyword>
<name>A0ABP0L8B5_9DINO</name>
<sequence>MREEAPKEAVESMEMALARLRKQQIERAALMKRSWSDTAFEEGEAGNDRILEQFERELVSILQRSSRGLADAEVLGNAIDLAGA</sequence>
<dbReference type="Proteomes" id="UP001642484">
    <property type="component" value="Unassembled WGS sequence"/>
</dbReference>